<keyword evidence="6" id="KW-1185">Reference proteome</keyword>
<dbReference type="Gene3D" id="3.40.50.300">
    <property type="entry name" value="P-loop containing nucleotide triphosphate hydrolases"/>
    <property type="match status" value="1"/>
</dbReference>
<proteinExistence type="predicted"/>
<evidence type="ECO:0000256" key="3">
    <source>
        <dbReference type="ARBA" id="ARBA00022840"/>
    </source>
</evidence>
<dbReference type="InterPro" id="IPR027417">
    <property type="entry name" value="P-loop_NTPase"/>
</dbReference>
<dbReference type="Proteomes" id="UP001209681">
    <property type="component" value="Unassembled WGS sequence"/>
</dbReference>
<keyword evidence="1" id="KW-0813">Transport</keyword>
<dbReference type="InterPro" id="IPR003593">
    <property type="entry name" value="AAA+_ATPase"/>
</dbReference>
<gene>
    <name evidence="5" type="ORF">OOT00_10095</name>
</gene>
<protein>
    <submittedName>
        <fullName evidence="5">ATP-binding cassette domain-containing protein</fullName>
    </submittedName>
</protein>
<sequence length="218" mass="24074">MLKLLNVTKTLQKKNVLGNVTFSIKAGEMVCLTGPSGIGKTTLLEIAAGIIQPDSGIRELHAQRPACLLQDTPLLPWCSALGNMEYQLSGYFSAPARKEKALFWLERMELQGATHQKPSEMSGGMKRRLAFACCMALEPDMLFLDEPFAFLDAPWQAEFIRLLIRLNKEYHTAILMASHETAPLNNESIRIVPLLSSPVQLTSKAENASLRDVPGLPP</sequence>
<evidence type="ECO:0000313" key="6">
    <source>
        <dbReference type="Proteomes" id="UP001209681"/>
    </source>
</evidence>
<accession>A0ABT3NAZ3</accession>
<evidence type="ECO:0000259" key="4">
    <source>
        <dbReference type="PROSITE" id="PS50893"/>
    </source>
</evidence>
<comment type="caution">
    <text evidence="5">The sequence shown here is derived from an EMBL/GenBank/DDBJ whole genome shotgun (WGS) entry which is preliminary data.</text>
</comment>
<dbReference type="GO" id="GO:0005524">
    <property type="term" value="F:ATP binding"/>
    <property type="evidence" value="ECO:0007669"/>
    <property type="project" value="UniProtKB-KW"/>
</dbReference>
<dbReference type="PANTHER" id="PTHR42788:SF13">
    <property type="entry name" value="ALIPHATIC SULFONATES IMPORT ATP-BINDING PROTEIN SSUB"/>
    <property type="match status" value="1"/>
</dbReference>
<dbReference type="RefSeq" id="WP_265425256.1">
    <property type="nucleotide sequence ID" value="NZ_JAPFPW010000011.1"/>
</dbReference>
<dbReference type="InterPro" id="IPR003439">
    <property type="entry name" value="ABC_transporter-like_ATP-bd"/>
</dbReference>
<evidence type="ECO:0000313" key="5">
    <source>
        <dbReference type="EMBL" id="MCW7754336.1"/>
    </source>
</evidence>
<dbReference type="EMBL" id="JAPFPW010000011">
    <property type="protein sequence ID" value="MCW7754336.1"/>
    <property type="molecule type" value="Genomic_DNA"/>
</dbReference>
<dbReference type="SUPFAM" id="SSF52540">
    <property type="entry name" value="P-loop containing nucleoside triphosphate hydrolases"/>
    <property type="match status" value="1"/>
</dbReference>
<dbReference type="PANTHER" id="PTHR42788">
    <property type="entry name" value="TAURINE IMPORT ATP-BINDING PROTEIN-RELATED"/>
    <property type="match status" value="1"/>
</dbReference>
<keyword evidence="3 5" id="KW-0067">ATP-binding</keyword>
<evidence type="ECO:0000256" key="1">
    <source>
        <dbReference type="ARBA" id="ARBA00022448"/>
    </source>
</evidence>
<reference evidence="5 6" key="1">
    <citation type="submission" date="2022-11" db="EMBL/GenBank/DDBJ databases">
        <title>Desulfobotulus tamanensis H1 sp. nov. - anaerobic, alkaliphilic, sulphate reducing bacterium isolated from terrestrial mud volcano.</title>
        <authorList>
            <person name="Frolova A."/>
            <person name="Merkel A.Y."/>
            <person name="Slobodkin A.I."/>
        </authorList>
    </citation>
    <scope>NUCLEOTIDE SEQUENCE [LARGE SCALE GENOMIC DNA]</scope>
    <source>
        <strain evidence="5 6">H1</strain>
    </source>
</reference>
<organism evidence="5 6">
    <name type="scientific">Desulfobotulus pelophilus</name>
    <dbReference type="NCBI Taxonomy" id="2823377"/>
    <lineage>
        <taxon>Bacteria</taxon>
        <taxon>Pseudomonadati</taxon>
        <taxon>Thermodesulfobacteriota</taxon>
        <taxon>Desulfobacteria</taxon>
        <taxon>Desulfobacterales</taxon>
        <taxon>Desulfobacteraceae</taxon>
        <taxon>Desulfobotulus</taxon>
    </lineage>
</organism>
<dbReference type="Pfam" id="PF00005">
    <property type="entry name" value="ABC_tran"/>
    <property type="match status" value="1"/>
</dbReference>
<dbReference type="PROSITE" id="PS50893">
    <property type="entry name" value="ABC_TRANSPORTER_2"/>
    <property type="match status" value="1"/>
</dbReference>
<dbReference type="InterPro" id="IPR017871">
    <property type="entry name" value="ABC_transporter-like_CS"/>
</dbReference>
<dbReference type="SMART" id="SM00382">
    <property type="entry name" value="AAA"/>
    <property type="match status" value="1"/>
</dbReference>
<dbReference type="PROSITE" id="PS00211">
    <property type="entry name" value="ABC_TRANSPORTER_1"/>
    <property type="match status" value="1"/>
</dbReference>
<evidence type="ECO:0000256" key="2">
    <source>
        <dbReference type="ARBA" id="ARBA00022741"/>
    </source>
</evidence>
<keyword evidence="2" id="KW-0547">Nucleotide-binding</keyword>
<feature type="domain" description="ABC transporter" evidence="4">
    <location>
        <begin position="2"/>
        <end position="216"/>
    </location>
</feature>
<dbReference type="InterPro" id="IPR050166">
    <property type="entry name" value="ABC_transporter_ATP-bind"/>
</dbReference>
<name>A0ABT3NAZ3_9BACT</name>